<dbReference type="KEGG" id="hmo:HM1_2111"/>
<comment type="subunit">
    <text evidence="11">Heterotetramer of 2 PyrK and 2 PyrD type B subunits.</text>
</comment>
<sequence length="303" mass="32030">MLADAAILSQELLKPGFFRLVLSAPELARRCQPGQFVQVRVSDGIDPLLPRPISIHGFDGEQGTLSLLYHVAGQGTGKLSRLAAGASLKVWGPLGRGWVMPDHLTKTSSLRDVDNRIRGSEDLVGGPEDIQTDAPGDAGKILPLFVAGGIGVAPLPPLAKAWRDLGAEAILLYGARSADQTVTADEFAAMGVDVRIATEDGSAGVTGRVTELLKGLHTGDKLPLLYACGPKPMLKAVAQLADERGWPCQVSLEERMCCGLGACLSCVCKKKADDGKDGGKGWTHAKVCTDGPVFWSREVVWNG</sequence>
<keyword evidence="7 11" id="KW-0665">Pyrimidine biosynthesis</keyword>
<evidence type="ECO:0000256" key="7">
    <source>
        <dbReference type="ARBA" id="ARBA00022975"/>
    </source>
</evidence>
<feature type="binding site" evidence="11 13">
    <location>
        <position position="266"/>
    </location>
    <ligand>
        <name>[2Fe-2S] cluster</name>
        <dbReference type="ChEBI" id="CHEBI:190135"/>
    </ligand>
</feature>
<feature type="domain" description="FAD-binding FR-type" evidence="14">
    <location>
        <begin position="1"/>
        <end position="100"/>
    </location>
</feature>
<evidence type="ECO:0000256" key="4">
    <source>
        <dbReference type="ARBA" id="ARBA00022714"/>
    </source>
</evidence>
<dbReference type="PANTHER" id="PTHR43513">
    <property type="entry name" value="DIHYDROOROTATE DEHYDROGENASE B (NAD(+)), ELECTRON TRANSFER SUBUNIT"/>
    <property type="match status" value="1"/>
</dbReference>
<feature type="binding site" evidence="11 13">
    <location>
        <position position="288"/>
    </location>
    <ligand>
        <name>[2Fe-2S] cluster</name>
        <dbReference type="ChEBI" id="CHEBI:190135"/>
    </ligand>
</feature>
<protein>
    <recommendedName>
        <fullName evidence="11">Dihydroorotate dehydrogenase B (NAD(+)), electron transfer subunit</fullName>
    </recommendedName>
    <alternativeName>
        <fullName evidence="11">Dihydroorotate oxidase B, electron transfer subunit</fullName>
    </alternativeName>
</protein>
<dbReference type="EMBL" id="CP000930">
    <property type="protein sequence ID" value="ABZ84668.1"/>
    <property type="molecule type" value="Genomic_DNA"/>
</dbReference>
<dbReference type="SUPFAM" id="SSF63380">
    <property type="entry name" value="Riboflavin synthase domain-like"/>
    <property type="match status" value="1"/>
</dbReference>
<keyword evidence="3 11" id="KW-0285">Flavoprotein</keyword>
<dbReference type="GO" id="GO:0009055">
    <property type="term" value="F:electron transfer activity"/>
    <property type="evidence" value="ECO:0007669"/>
    <property type="project" value="UniProtKB-UniRule"/>
</dbReference>
<dbReference type="InterPro" id="IPR039261">
    <property type="entry name" value="FNR_nucleotide-bd"/>
</dbReference>
<dbReference type="HAMAP" id="MF_01211">
    <property type="entry name" value="DHODB_Fe_S_bind"/>
    <property type="match status" value="1"/>
</dbReference>
<dbReference type="InterPro" id="IPR012165">
    <property type="entry name" value="Cyt_c3_hydrogenase_gsu"/>
</dbReference>
<dbReference type="Gene3D" id="2.10.240.10">
    <property type="entry name" value="Dihydroorotate dehydrogenase, electron transfer subunit"/>
    <property type="match status" value="1"/>
</dbReference>
<keyword evidence="16" id="KW-1185">Reference proteome</keyword>
<evidence type="ECO:0000256" key="9">
    <source>
        <dbReference type="ARBA" id="ARBA00023004"/>
    </source>
</evidence>
<feature type="binding site" evidence="11 12">
    <location>
        <begin position="75"/>
        <end position="76"/>
    </location>
    <ligand>
        <name>FAD</name>
        <dbReference type="ChEBI" id="CHEBI:57692"/>
    </ligand>
</feature>
<dbReference type="CDD" id="cd06218">
    <property type="entry name" value="DHOD_e_trans"/>
    <property type="match status" value="1"/>
</dbReference>
<keyword evidence="6 11" id="KW-0274">FAD</keyword>
<comment type="cofactor">
    <cofactor evidence="11">
        <name>[2Fe-2S] cluster</name>
        <dbReference type="ChEBI" id="CHEBI:190135"/>
    </cofactor>
    <text evidence="11">Binds 1 [2Fe-2S] cluster per subunit.</text>
</comment>
<dbReference type="HOGENOM" id="CLU_003827_1_2_9"/>
<evidence type="ECO:0000256" key="1">
    <source>
        <dbReference type="ARBA" id="ARBA00006422"/>
    </source>
</evidence>
<dbReference type="InterPro" id="IPR017927">
    <property type="entry name" value="FAD-bd_FR_type"/>
</dbReference>
<feature type="binding site" evidence="11 13">
    <location>
        <position position="263"/>
    </location>
    <ligand>
        <name>[2Fe-2S] cluster</name>
        <dbReference type="ChEBI" id="CHEBI:190135"/>
    </ligand>
</feature>
<dbReference type="SUPFAM" id="SSF52343">
    <property type="entry name" value="Ferredoxin reductase-like, C-terminal NADP-linked domain"/>
    <property type="match status" value="1"/>
</dbReference>
<dbReference type="Pfam" id="PF00175">
    <property type="entry name" value="NAD_binding_1"/>
    <property type="match status" value="1"/>
</dbReference>
<dbReference type="PROSITE" id="PS51384">
    <property type="entry name" value="FAD_FR"/>
    <property type="match status" value="1"/>
</dbReference>
<dbReference type="STRING" id="498761.HM1_2111"/>
<dbReference type="Proteomes" id="UP000008550">
    <property type="component" value="Chromosome"/>
</dbReference>
<comment type="function">
    <text evidence="11">Responsible for channeling the electrons from the oxidation of dihydroorotate from the FMN redox center in the PyrD type B subunit to the ultimate electron acceptor NAD(+).</text>
</comment>
<comment type="similarity">
    <text evidence="1 11">Belongs to the PyrK family.</text>
</comment>
<keyword evidence="4 11" id="KW-0001">2Fe-2S</keyword>
<evidence type="ECO:0000256" key="5">
    <source>
        <dbReference type="ARBA" id="ARBA00022723"/>
    </source>
</evidence>
<evidence type="ECO:0000256" key="10">
    <source>
        <dbReference type="ARBA" id="ARBA00023014"/>
    </source>
</evidence>
<comment type="cofactor">
    <cofactor evidence="13">
        <name>[2Fe-2S] cluster</name>
        <dbReference type="ChEBI" id="CHEBI:190135"/>
    </cofactor>
    <text evidence="13">Binds 1 [2Fe-2S] cluster per subunit.</text>
</comment>
<proteinExistence type="inferred from homology"/>
<keyword evidence="10 11" id="KW-0411">Iron-sulfur</keyword>
<dbReference type="GO" id="GO:0051537">
    <property type="term" value="F:2 iron, 2 sulfur cluster binding"/>
    <property type="evidence" value="ECO:0007669"/>
    <property type="project" value="UniProtKB-KW"/>
</dbReference>
<evidence type="ECO:0000256" key="13">
    <source>
        <dbReference type="PIRSR" id="PIRSR006816-2"/>
    </source>
</evidence>
<evidence type="ECO:0000313" key="15">
    <source>
        <dbReference type="EMBL" id="ABZ84668.1"/>
    </source>
</evidence>
<feature type="binding site" evidence="11 12">
    <location>
        <begin position="51"/>
        <end position="54"/>
    </location>
    <ligand>
        <name>FAD</name>
        <dbReference type="ChEBI" id="CHEBI:57692"/>
    </ligand>
</feature>
<dbReference type="UniPathway" id="UPA00070">
    <property type="reaction ID" value="UER00945"/>
</dbReference>
<dbReference type="InterPro" id="IPR001433">
    <property type="entry name" value="OxRdtase_FAD/NAD-bd"/>
</dbReference>
<evidence type="ECO:0000259" key="14">
    <source>
        <dbReference type="PROSITE" id="PS51384"/>
    </source>
</evidence>
<comment type="pathway">
    <text evidence="11">Pyrimidine metabolism; UMP biosynthesis via de novo pathway; orotate from (S)-dihydroorotate (NAD(+) route): step 1/1.</text>
</comment>
<comment type="caution">
    <text evidence="11">Lacks conserved residue(s) required for the propagation of feature annotation.</text>
</comment>
<evidence type="ECO:0000256" key="6">
    <source>
        <dbReference type="ARBA" id="ARBA00022827"/>
    </source>
</evidence>
<keyword evidence="5 11" id="KW-0479">Metal-binding</keyword>
<evidence type="ECO:0000256" key="3">
    <source>
        <dbReference type="ARBA" id="ARBA00022630"/>
    </source>
</evidence>
<dbReference type="PIRSF" id="PIRSF006816">
    <property type="entry name" value="Cyc3_hyd_g"/>
    <property type="match status" value="1"/>
</dbReference>
<dbReference type="InterPro" id="IPR023455">
    <property type="entry name" value="Dihydroorotate_DHASE_ETsu"/>
</dbReference>
<dbReference type="GO" id="GO:0016491">
    <property type="term" value="F:oxidoreductase activity"/>
    <property type="evidence" value="ECO:0007669"/>
    <property type="project" value="InterPro"/>
</dbReference>
<evidence type="ECO:0000256" key="8">
    <source>
        <dbReference type="ARBA" id="ARBA00022982"/>
    </source>
</evidence>
<keyword evidence="8 11" id="KW-0249">Electron transport</keyword>
<dbReference type="InterPro" id="IPR037117">
    <property type="entry name" value="Dihydroorotate_DH_ele_sf"/>
</dbReference>
<dbReference type="GO" id="GO:0050660">
    <property type="term" value="F:flavin adenine dinucleotide binding"/>
    <property type="evidence" value="ECO:0007669"/>
    <property type="project" value="InterPro"/>
</dbReference>
<accession>B0TGQ7</accession>
<dbReference type="InterPro" id="IPR017938">
    <property type="entry name" value="Riboflavin_synthase-like_b-brl"/>
</dbReference>
<dbReference type="Gene3D" id="3.40.50.80">
    <property type="entry name" value="Nucleotide-binding domain of ferredoxin-NADP reductase (FNR) module"/>
    <property type="match status" value="1"/>
</dbReference>
<dbReference type="InterPro" id="IPR050353">
    <property type="entry name" value="PyrK_electron_transfer"/>
</dbReference>
<dbReference type="eggNOG" id="COG0543">
    <property type="taxonomic scope" value="Bacteria"/>
</dbReference>
<dbReference type="Gene3D" id="2.40.30.10">
    <property type="entry name" value="Translation factors"/>
    <property type="match status" value="1"/>
</dbReference>
<dbReference type="InterPro" id="IPR019480">
    <property type="entry name" value="Dihydroorotate_DH_Fe-S-bd"/>
</dbReference>
<evidence type="ECO:0000313" key="16">
    <source>
        <dbReference type="Proteomes" id="UP000008550"/>
    </source>
</evidence>
<keyword evidence="9 11" id="KW-0408">Iron</keyword>
<keyword evidence="2 11" id="KW-0813">Transport</keyword>
<feature type="binding site" evidence="11 13">
    <location>
        <position position="258"/>
    </location>
    <ligand>
        <name>[2Fe-2S] cluster</name>
        <dbReference type="ChEBI" id="CHEBI:190135"/>
    </ligand>
</feature>
<dbReference type="Pfam" id="PF10418">
    <property type="entry name" value="DHODB_Fe-S_bind"/>
    <property type="match status" value="1"/>
</dbReference>
<evidence type="ECO:0000256" key="11">
    <source>
        <dbReference type="HAMAP-Rule" id="MF_01211"/>
    </source>
</evidence>
<dbReference type="PANTHER" id="PTHR43513:SF3">
    <property type="entry name" value="DIHYDROOROTATE DEHYDROGENASE B (NAD(+)), ELECTRON TRANSFER SUBUNIT-RELATED"/>
    <property type="match status" value="1"/>
</dbReference>
<gene>
    <name evidence="11 15" type="primary">pyrK</name>
    <name evidence="15" type="ORF">HM1_2111</name>
</gene>
<comment type="cofactor">
    <cofactor evidence="11 12">
        <name>FAD</name>
        <dbReference type="ChEBI" id="CHEBI:57692"/>
    </cofactor>
    <text evidence="11 12">Binds 1 FAD per subunit.</text>
</comment>
<dbReference type="GO" id="GO:0044205">
    <property type="term" value="P:'de novo' UMP biosynthetic process"/>
    <property type="evidence" value="ECO:0007669"/>
    <property type="project" value="UniProtKB-UniRule"/>
</dbReference>
<dbReference type="GO" id="GO:0046872">
    <property type="term" value="F:metal ion binding"/>
    <property type="evidence" value="ECO:0007669"/>
    <property type="project" value="UniProtKB-KW"/>
</dbReference>
<organism evidence="15 16">
    <name type="scientific">Heliobacterium modesticaldum (strain ATCC 51547 / Ice1)</name>
    <dbReference type="NCBI Taxonomy" id="498761"/>
    <lineage>
        <taxon>Bacteria</taxon>
        <taxon>Bacillati</taxon>
        <taxon>Bacillota</taxon>
        <taxon>Clostridia</taxon>
        <taxon>Eubacteriales</taxon>
        <taxon>Heliobacteriaceae</taxon>
        <taxon>Heliomicrobium</taxon>
    </lineage>
</organism>
<evidence type="ECO:0000256" key="12">
    <source>
        <dbReference type="PIRSR" id="PIRSR006816-1"/>
    </source>
</evidence>
<evidence type="ECO:0000256" key="2">
    <source>
        <dbReference type="ARBA" id="ARBA00022448"/>
    </source>
</evidence>
<name>B0TGQ7_HELMI</name>
<dbReference type="AlphaFoldDB" id="B0TGQ7"/>
<reference evidence="15 16" key="1">
    <citation type="journal article" date="2008" name="J. Bacteriol.">
        <title>The genome of Heliobacterium modesticaldum, a phototrophic representative of the Firmicutes containing the simplest photosynthetic apparatus.</title>
        <authorList>
            <person name="Sattley W.M."/>
            <person name="Madigan M.T."/>
            <person name="Swingley W.D."/>
            <person name="Cheung P.C."/>
            <person name="Clocksin K.M."/>
            <person name="Conrad A.L."/>
            <person name="Dejesa L.C."/>
            <person name="Honchak B.M."/>
            <person name="Jung D.O."/>
            <person name="Karbach L.E."/>
            <person name="Kurdoglu A."/>
            <person name="Lahiri S."/>
            <person name="Mastrian S.D."/>
            <person name="Page L.E."/>
            <person name="Taylor H.L."/>
            <person name="Wang Z.T."/>
            <person name="Raymond J."/>
            <person name="Chen M."/>
            <person name="Blankenship R.E."/>
            <person name="Touchman J.W."/>
        </authorList>
    </citation>
    <scope>NUCLEOTIDE SEQUENCE [LARGE SCALE GENOMIC DNA]</scope>
    <source>
        <strain evidence="16">ATCC 51547 / Ice1</strain>
    </source>
</reference>